<dbReference type="PROSITE" id="PS51750">
    <property type="entry name" value="BRO_N"/>
    <property type="match status" value="1"/>
</dbReference>
<proteinExistence type="predicted"/>
<dbReference type="Pfam" id="PF02498">
    <property type="entry name" value="Bro-N"/>
    <property type="match status" value="1"/>
</dbReference>
<gene>
    <name evidence="2" type="ORF">QP229_10340</name>
</gene>
<dbReference type="SMART" id="SM01040">
    <property type="entry name" value="Bro-N"/>
    <property type="match status" value="1"/>
</dbReference>
<organism evidence="2 3">
    <name type="scientific">Streptococcus agalactiae</name>
    <dbReference type="NCBI Taxonomy" id="1311"/>
    <lineage>
        <taxon>Bacteria</taxon>
        <taxon>Bacillati</taxon>
        <taxon>Bacillota</taxon>
        <taxon>Bacilli</taxon>
        <taxon>Lactobacillales</taxon>
        <taxon>Streptococcaceae</taxon>
        <taxon>Streptococcus</taxon>
    </lineage>
</organism>
<dbReference type="PANTHER" id="PTHR36180:SF2">
    <property type="entry name" value="BRO FAMILY PROTEIN"/>
    <property type="match status" value="1"/>
</dbReference>
<reference evidence="2" key="1">
    <citation type="submission" date="2023-05" db="EMBL/GenBank/DDBJ databases">
        <title>Cataloging the Phylogenetic Diversity of Human Bladder Bacteria.</title>
        <authorList>
            <person name="Du J."/>
        </authorList>
    </citation>
    <scope>NUCLEOTIDE SEQUENCE</scope>
    <source>
        <strain evidence="2">UMB8703</strain>
    </source>
</reference>
<protein>
    <submittedName>
        <fullName evidence="2">Bro-N domain-containing protein</fullName>
    </submittedName>
</protein>
<evidence type="ECO:0000259" key="1">
    <source>
        <dbReference type="PROSITE" id="PS51750"/>
    </source>
</evidence>
<sequence length="244" mass="27344">MSNLIPFTFEGTNVRIFKENGKAFFCGKDVATALGYTNTNKALSDHCKTDGVTKRYPIVDSLGRTQQARFISEGDVLRLIVASKLPTAQKFEAWVFDEVLPTLFNQGSYQLPALSPIANPVIAQAKEELVLCQAARGLIQADHLEARARVILARGLGEFPQLEPATRPLYAQDFLKEKGLSKDQMKRISPTFGKRVKATYTLEHGREPEKYPLNLGNGQTRQVNAYTEKDRPLFEGVWSKYYAN</sequence>
<evidence type="ECO:0000313" key="2">
    <source>
        <dbReference type="EMBL" id="MDK6900344.1"/>
    </source>
</evidence>
<dbReference type="Proteomes" id="UP001230629">
    <property type="component" value="Unassembled WGS sequence"/>
</dbReference>
<name>A0AAW6XXP9_STRAG</name>
<comment type="caution">
    <text evidence="2">The sequence shown here is derived from an EMBL/GenBank/DDBJ whole genome shotgun (WGS) entry which is preliminary data.</text>
</comment>
<dbReference type="PANTHER" id="PTHR36180">
    <property type="entry name" value="DNA-BINDING PROTEIN-RELATED-RELATED"/>
    <property type="match status" value="1"/>
</dbReference>
<dbReference type="EMBL" id="JASOIH010000023">
    <property type="protein sequence ID" value="MDK6900344.1"/>
    <property type="molecule type" value="Genomic_DNA"/>
</dbReference>
<dbReference type="InterPro" id="IPR003497">
    <property type="entry name" value="BRO_N_domain"/>
</dbReference>
<dbReference type="AlphaFoldDB" id="A0AAW6XXP9"/>
<accession>A0AAW6XXP9</accession>
<feature type="domain" description="Bro-N" evidence="1">
    <location>
        <begin position="1"/>
        <end position="107"/>
    </location>
</feature>
<evidence type="ECO:0000313" key="3">
    <source>
        <dbReference type="Proteomes" id="UP001230629"/>
    </source>
</evidence>